<evidence type="ECO:0000313" key="2">
    <source>
        <dbReference type="Proteomes" id="UP001219518"/>
    </source>
</evidence>
<keyword evidence="2" id="KW-1185">Reference proteome</keyword>
<name>A0AAE1HEH3_9NEOP</name>
<dbReference type="Proteomes" id="UP001219518">
    <property type="component" value="Unassembled WGS sequence"/>
</dbReference>
<accession>A0AAE1HEH3</accession>
<dbReference type="AlphaFoldDB" id="A0AAE1HEH3"/>
<proteinExistence type="predicted"/>
<sequence>MSSPYQSLLLKTLTQEPVLREHIREEEKFLLCSLNMRREDRVHSADAIPTRKMAREYISLTARLRRAVVVRAEALQRLK</sequence>
<gene>
    <name evidence="1" type="ORF">KUF71_009141</name>
</gene>
<comment type="caution">
    <text evidence="1">The sequence shown here is derived from an EMBL/GenBank/DDBJ whole genome shotgun (WGS) entry which is preliminary data.</text>
</comment>
<protein>
    <submittedName>
        <fullName evidence="1">Highly reducing polyketide synthase lcsB</fullName>
    </submittedName>
</protein>
<dbReference type="EMBL" id="JAHWGI010000983">
    <property type="protein sequence ID" value="KAK3919855.1"/>
    <property type="molecule type" value="Genomic_DNA"/>
</dbReference>
<reference evidence="1" key="1">
    <citation type="submission" date="2021-07" db="EMBL/GenBank/DDBJ databases">
        <authorList>
            <person name="Catto M.A."/>
            <person name="Jacobson A."/>
            <person name="Kennedy G."/>
            <person name="Labadie P."/>
            <person name="Hunt B.G."/>
            <person name="Srinivasan R."/>
        </authorList>
    </citation>
    <scope>NUCLEOTIDE SEQUENCE</scope>
    <source>
        <strain evidence="1">PL_HMW_Pooled</strain>
        <tissue evidence="1">Head</tissue>
    </source>
</reference>
<organism evidence="1 2">
    <name type="scientific">Frankliniella fusca</name>
    <dbReference type="NCBI Taxonomy" id="407009"/>
    <lineage>
        <taxon>Eukaryota</taxon>
        <taxon>Metazoa</taxon>
        <taxon>Ecdysozoa</taxon>
        <taxon>Arthropoda</taxon>
        <taxon>Hexapoda</taxon>
        <taxon>Insecta</taxon>
        <taxon>Pterygota</taxon>
        <taxon>Neoptera</taxon>
        <taxon>Paraneoptera</taxon>
        <taxon>Thysanoptera</taxon>
        <taxon>Terebrantia</taxon>
        <taxon>Thripoidea</taxon>
        <taxon>Thripidae</taxon>
        <taxon>Frankliniella</taxon>
    </lineage>
</organism>
<reference evidence="1" key="2">
    <citation type="journal article" date="2023" name="BMC Genomics">
        <title>Pest status, molecular evolution, and epigenetic factors derived from the genome assembly of Frankliniella fusca, a thysanopteran phytovirus vector.</title>
        <authorList>
            <person name="Catto M.A."/>
            <person name="Labadie P.E."/>
            <person name="Jacobson A.L."/>
            <person name="Kennedy G.G."/>
            <person name="Srinivasan R."/>
            <person name="Hunt B.G."/>
        </authorList>
    </citation>
    <scope>NUCLEOTIDE SEQUENCE</scope>
    <source>
        <strain evidence="1">PL_HMW_Pooled</strain>
    </source>
</reference>
<evidence type="ECO:0000313" key="1">
    <source>
        <dbReference type="EMBL" id="KAK3919855.1"/>
    </source>
</evidence>